<organism evidence="1 2">
    <name type="scientific">Necator americanus</name>
    <name type="common">Human hookworm</name>
    <dbReference type="NCBI Taxonomy" id="51031"/>
    <lineage>
        <taxon>Eukaryota</taxon>
        <taxon>Metazoa</taxon>
        <taxon>Ecdysozoa</taxon>
        <taxon>Nematoda</taxon>
        <taxon>Chromadorea</taxon>
        <taxon>Rhabditida</taxon>
        <taxon>Rhabditina</taxon>
        <taxon>Rhabditomorpha</taxon>
        <taxon>Strongyloidea</taxon>
        <taxon>Ancylostomatidae</taxon>
        <taxon>Bunostominae</taxon>
        <taxon>Necator</taxon>
    </lineage>
</organism>
<accession>A0ABR1D9P1</accession>
<protein>
    <submittedName>
        <fullName evidence="1">Uncharacterized protein</fullName>
    </submittedName>
</protein>
<dbReference type="Proteomes" id="UP001303046">
    <property type="component" value="Unassembled WGS sequence"/>
</dbReference>
<keyword evidence="2" id="KW-1185">Reference proteome</keyword>
<proteinExistence type="predicted"/>
<reference evidence="1 2" key="1">
    <citation type="submission" date="2023-08" db="EMBL/GenBank/DDBJ databases">
        <title>A Necator americanus chromosomal reference genome.</title>
        <authorList>
            <person name="Ilik V."/>
            <person name="Petrzelkova K.J."/>
            <person name="Pardy F."/>
            <person name="Fuh T."/>
            <person name="Niatou-Singa F.S."/>
            <person name="Gouil Q."/>
            <person name="Baker L."/>
            <person name="Ritchie M.E."/>
            <person name="Jex A.R."/>
            <person name="Gazzola D."/>
            <person name="Li H."/>
            <person name="Toshio Fujiwara R."/>
            <person name="Zhan B."/>
            <person name="Aroian R.V."/>
            <person name="Pafco B."/>
            <person name="Schwarz E.M."/>
        </authorList>
    </citation>
    <scope>NUCLEOTIDE SEQUENCE [LARGE SCALE GENOMIC DNA]</scope>
    <source>
        <strain evidence="1 2">Aroian</strain>
        <tissue evidence="1">Whole animal</tissue>
    </source>
</reference>
<evidence type="ECO:0000313" key="1">
    <source>
        <dbReference type="EMBL" id="KAK6747200.1"/>
    </source>
</evidence>
<dbReference type="EMBL" id="JAVFWL010000004">
    <property type="protein sequence ID" value="KAK6747200.1"/>
    <property type="molecule type" value="Genomic_DNA"/>
</dbReference>
<gene>
    <name evidence="1" type="primary">Necator_chrIV.g13717</name>
    <name evidence="1" type="ORF">RB195_000425</name>
</gene>
<evidence type="ECO:0000313" key="2">
    <source>
        <dbReference type="Proteomes" id="UP001303046"/>
    </source>
</evidence>
<comment type="caution">
    <text evidence="1">The sequence shown here is derived from an EMBL/GenBank/DDBJ whole genome shotgun (WGS) entry which is preliminary data.</text>
</comment>
<sequence>MDTNEKEDNLRNQELMWDSHSDEDFGDLLDFIMKNMLSENSVHQLMEYNYEGNNLDEDFEHNNGRILKEADFLHEELNRSLLKKIQAYIDLQPGFPCVNTRDNNKTLSEIVRRQIILDEIRTKLNENTLKIYARRHNRNSKLRRQFGYSFLIPVKIGLEMHPSYFALIEKMNPDLFNKIHDGELDQIPSPPDDIQYLSRLGQYIDIFERVLLSDPVEYNREEAYILQMEYDRVYDLLFSRSVSVTILGDGQHT</sequence>
<name>A0ABR1D9P1_NECAM</name>